<dbReference type="CDD" id="cd06464">
    <property type="entry name" value="ACD_sHsps-like"/>
    <property type="match status" value="1"/>
</dbReference>
<dbReference type="EMBL" id="WJXA01000003">
    <property type="protein sequence ID" value="KAF7147544.1"/>
    <property type="molecule type" value="Genomic_DNA"/>
</dbReference>
<dbReference type="PANTHER" id="PTHR46991:SF11">
    <property type="entry name" value="SMALL HEAT SHOCK PROTEIN HSPF"/>
    <property type="match status" value="1"/>
</dbReference>
<evidence type="ECO:0000256" key="1">
    <source>
        <dbReference type="ARBA" id="ARBA00022946"/>
    </source>
</evidence>
<gene>
    <name evidence="6" type="ORF">RHSIM_Rhsim03G0167700</name>
</gene>
<sequence length="138" mass="16019">MKIDLPFAFAFNPIFSARSLSERLKMMDKFIDSAAIYRGNLPGRWEARVTEDGFYIRMYMPGLAKENVHITGKHNYMTIREISINDGRAWRISATIDLPLKFYKSDRIKAEMKNGVLNIVVLNSEKEDRGDEFHVKVE</sequence>
<comment type="similarity">
    <text evidence="3 4">Belongs to the small heat shock protein (HSP20) family.</text>
</comment>
<keyword evidence="2" id="KW-0346">Stress response</keyword>
<protein>
    <recommendedName>
        <fullName evidence="5">SHSP domain-containing protein</fullName>
    </recommendedName>
</protein>
<dbReference type="PROSITE" id="PS01031">
    <property type="entry name" value="SHSP"/>
    <property type="match status" value="1"/>
</dbReference>
<keyword evidence="1" id="KW-0809">Transit peptide</keyword>
<name>A0A834H5P6_RHOSS</name>
<accession>A0A834H5P6</accession>
<dbReference type="InterPro" id="IPR008978">
    <property type="entry name" value="HSP20-like_chaperone"/>
</dbReference>
<dbReference type="InterPro" id="IPR044656">
    <property type="entry name" value="HSP14.7/HSP23.5/HSP23.6-like"/>
</dbReference>
<dbReference type="Proteomes" id="UP000626092">
    <property type="component" value="Unassembled WGS sequence"/>
</dbReference>
<proteinExistence type="inferred from homology"/>
<dbReference type="Pfam" id="PF00011">
    <property type="entry name" value="HSP20"/>
    <property type="match status" value="1"/>
</dbReference>
<evidence type="ECO:0000313" key="7">
    <source>
        <dbReference type="Proteomes" id="UP000626092"/>
    </source>
</evidence>
<dbReference type="SUPFAM" id="SSF49764">
    <property type="entry name" value="HSP20-like chaperones"/>
    <property type="match status" value="1"/>
</dbReference>
<keyword evidence="7" id="KW-1185">Reference proteome</keyword>
<dbReference type="Gene3D" id="2.60.40.790">
    <property type="match status" value="1"/>
</dbReference>
<dbReference type="PANTHER" id="PTHR46991">
    <property type="entry name" value="23.5 KDA HEAT SHOCK PROTEIN, MITOCHONDRIAL"/>
    <property type="match status" value="1"/>
</dbReference>
<evidence type="ECO:0000259" key="5">
    <source>
        <dbReference type="PROSITE" id="PS01031"/>
    </source>
</evidence>
<comment type="caution">
    <text evidence="6">The sequence shown here is derived from an EMBL/GenBank/DDBJ whole genome shotgun (WGS) entry which is preliminary data.</text>
</comment>
<evidence type="ECO:0000256" key="3">
    <source>
        <dbReference type="PROSITE-ProRule" id="PRU00285"/>
    </source>
</evidence>
<dbReference type="OrthoDB" id="1678358at2759"/>
<organism evidence="6 7">
    <name type="scientific">Rhododendron simsii</name>
    <name type="common">Sims's rhododendron</name>
    <dbReference type="NCBI Taxonomy" id="118357"/>
    <lineage>
        <taxon>Eukaryota</taxon>
        <taxon>Viridiplantae</taxon>
        <taxon>Streptophyta</taxon>
        <taxon>Embryophyta</taxon>
        <taxon>Tracheophyta</taxon>
        <taxon>Spermatophyta</taxon>
        <taxon>Magnoliopsida</taxon>
        <taxon>eudicotyledons</taxon>
        <taxon>Gunneridae</taxon>
        <taxon>Pentapetalae</taxon>
        <taxon>asterids</taxon>
        <taxon>Ericales</taxon>
        <taxon>Ericaceae</taxon>
        <taxon>Ericoideae</taxon>
        <taxon>Rhodoreae</taxon>
        <taxon>Rhododendron</taxon>
    </lineage>
</organism>
<evidence type="ECO:0000256" key="4">
    <source>
        <dbReference type="RuleBase" id="RU003616"/>
    </source>
</evidence>
<evidence type="ECO:0000313" key="6">
    <source>
        <dbReference type="EMBL" id="KAF7147544.1"/>
    </source>
</evidence>
<feature type="domain" description="SHSP" evidence="5">
    <location>
        <begin position="35"/>
        <end position="138"/>
    </location>
</feature>
<dbReference type="AlphaFoldDB" id="A0A834H5P6"/>
<dbReference type="InterPro" id="IPR002068">
    <property type="entry name" value="A-crystallin/Hsp20_dom"/>
</dbReference>
<evidence type="ECO:0000256" key="2">
    <source>
        <dbReference type="ARBA" id="ARBA00023016"/>
    </source>
</evidence>
<reference evidence="6" key="1">
    <citation type="submission" date="2019-11" db="EMBL/GenBank/DDBJ databases">
        <authorList>
            <person name="Liu Y."/>
            <person name="Hou J."/>
            <person name="Li T.-Q."/>
            <person name="Guan C.-H."/>
            <person name="Wu X."/>
            <person name="Wu H.-Z."/>
            <person name="Ling F."/>
            <person name="Zhang R."/>
            <person name="Shi X.-G."/>
            <person name="Ren J.-P."/>
            <person name="Chen E.-F."/>
            <person name="Sun J.-M."/>
        </authorList>
    </citation>
    <scope>NUCLEOTIDE SEQUENCE</scope>
    <source>
        <strain evidence="6">Adult_tree_wgs_1</strain>
        <tissue evidence="6">Leaves</tissue>
    </source>
</reference>